<dbReference type="SMART" id="SM00631">
    <property type="entry name" value="Zn_pept"/>
    <property type="match status" value="1"/>
</dbReference>
<dbReference type="InterPro" id="IPR000834">
    <property type="entry name" value="Peptidase_M14"/>
</dbReference>
<evidence type="ECO:0000256" key="4">
    <source>
        <dbReference type="ARBA" id="ARBA00022801"/>
    </source>
</evidence>
<evidence type="ECO:0000313" key="10">
    <source>
        <dbReference type="EMBL" id="RNM13104.1"/>
    </source>
</evidence>
<feature type="domain" description="Peptidase M14" evidence="9">
    <location>
        <begin position="23"/>
        <end position="261"/>
    </location>
</feature>
<feature type="chain" id="PRO_5039332471" description="Peptidase M14 domain-containing protein" evidence="8">
    <location>
        <begin position="20"/>
        <end position="261"/>
    </location>
</feature>
<dbReference type="GO" id="GO:0006508">
    <property type="term" value="P:proteolysis"/>
    <property type="evidence" value="ECO:0007669"/>
    <property type="project" value="UniProtKB-KW"/>
</dbReference>
<evidence type="ECO:0000256" key="7">
    <source>
        <dbReference type="PROSITE-ProRule" id="PRU01379"/>
    </source>
</evidence>
<dbReference type="PANTHER" id="PTHR11705">
    <property type="entry name" value="PROTEASE FAMILY M14 CARBOXYPEPTIDASE A,B"/>
    <property type="match status" value="1"/>
</dbReference>
<gene>
    <name evidence="10" type="ORF">EFL26_16910</name>
</gene>
<evidence type="ECO:0000313" key="11">
    <source>
        <dbReference type="Proteomes" id="UP000279994"/>
    </source>
</evidence>
<protein>
    <recommendedName>
        <fullName evidence="9">Peptidase M14 domain-containing protein</fullName>
    </recommendedName>
</protein>
<feature type="signal peptide" evidence="8">
    <location>
        <begin position="1"/>
        <end position="19"/>
    </location>
</feature>
<evidence type="ECO:0000256" key="6">
    <source>
        <dbReference type="ARBA" id="ARBA00023049"/>
    </source>
</evidence>
<dbReference type="PANTHER" id="PTHR11705:SF143">
    <property type="entry name" value="SLL0236 PROTEIN"/>
    <property type="match status" value="1"/>
</dbReference>
<evidence type="ECO:0000259" key="9">
    <source>
        <dbReference type="PROSITE" id="PS52035"/>
    </source>
</evidence>
<organism evidence="10 11">
    <name type="scientific">Nocardioides pocheonensis</name>
    <dbReference type="NCBI Taxonomy" id="661485"/>
    <lineage>
        <taxon>Bacteria</taxon>
        <taxon>Bacillati</taxon>
        <taxon>Actinomycetota</taxon>
        <taxon>Actinomycetes</taxon>
        <taxon>Propionibacteriales</taxon>
        <taxon>Nocardioidaceae</taxon>
        <taxon>Nocardioides</taxon>
    </lineage>
</organism>
<sequence>MPRLSGVLSFVLTILLVPAAGLAPAADAQGLHPHAAVASTVSSSAGAVLEERVIGHSVLGRPIRAWHLGDPASPVKAVFIGAMHGDEAQPSRILQNLRDGRTIMGADVWVVPFMNPDGVHRHTRRNAHGVDLNRNFPVHWIRQGGSFYSGPRPASEPETQAMMAFLAEIRPAYVVSFHQPLFGVDTSFSKTRALGRRLSRYLRLPRKRFNCNNGCHGTMTQWFNQTLPGAAITVEYAHHLTFRQKYRTGPRGLLRSVGATR</sequence>
<dbReference type="RefSeq" id="WP_123224078.1">
    <property type="nucleotide sequence ID" value="NZ_RJSF01000043.1"/>
</dbReference>
<evidence type="ECO:0000256" key="2">
    <source>
        <dbReference type="ARBA" id="ARBA00005988"/>
    </source>
</evidence>
<keyword evidence="3" id="KW-0645">Protease</keyword>
<dbReference type="OrthoDB" id="5240362at2"/>
<proteinExistence type="inferred from homology"/>
<comment type="similarity">
    <text evidence="2 7">Belongs to the peptidase M14 family.</text>
</comment>
<comment type="cofactor">
    <cofactor evidence="1">
        <name>Zn(2+)</name>
        <dbReference type="ChEBI" id="CHEBI:29105"/>
    </cofactor>
</comment>
<dbReference type="GO" id="GO:0005615">
    <property type="term" value="C:extracellular space"/>
    <property type="evidence" value="ECO:0007669"/>
    <property type="project" value="TreeGrafter"/>
</dbReference>
<evidence type="ECO:0000256" key="8">
    <source>
        <dbReference type="SAM" id="SignalP"/>
    </source>
</evidence>
<dbReference type="GO" id="GO:0004181">
    <property type="term" value="F:metallocarboxypeptidase activity"/>
    <property type="evidence" value="ECO:0007669"/>
    <property type="project" value="InterPro"/>
</dbReference>
<dbReference type="Gene3D" id="3.40.630.10">
    <property type="entry name" value="Zn peptidases"/>
    <property type="match status" value="1"/>
</dbReference>
<accession>A0A3N0GKU5</accession>
<keyword evidence="6" id="KW-0482">Metalloprotease</keyword>
<dbReference type="PROSITE" id="PS52035">
    <property type="entry name" value="PEPTIDASE_M14"/>
    <property type="match status" value="1"/>
</dbReference>
<keyword evidence="5" id="KW-0862">Zinc</keyword>
<dbReference type="Pfam" id="PF00246">
    <property type="entry name" value="Peptidase_M14"/>
    <property type="match status" value="1"/>
</dbReference>
<keyword evidence="4" id="KW-0378">Hydrolase</keyword>
<reference evidence="10 11" key="1">
    <citation type="submission" date="2018-11" db="EMBL/GenBank/DDBJ databases">
        <authorList>
            <person name="Li F."/>
        </authorList>
    </citation>
    <scope>NUCLEOTIDE SEQUENCE [LARGE SCALE GENOMIC DNA]</scope>
    <source>
        <strain evidence="10 11">Gsoil 818</strain>
    </source>
</reference>
<comment type="caution">
    <text evidence="10">The sequence shown here is derived from an EMBL/GenBank/DDBJ whole genome shotgun (WGS) entry which is preliminary data.</text>
</comment>
<keyword evidence="8" id="KW-0732">Signal</keyword>
<dbReference type="AlphaFoldDB" id="A0A3N0GKU5"/>
<comment type="caution">
    <text evidence="7">Lacks conserved residue(s) required for the propagation of feature annotation.</text>
</comment>
<evidence type="ECO:0000256" key="1">
    <source>
        <dbReference type="ARBA" id="ARBA00001947"/>
    </source>
</evidence>
<dbReference type="SUPFAM" id="SSF53187">
    <property type="entry name" value="Zn-dependent exopeptidases"/>
    <property type="match status" value="1"/>
</dbReference>
<evidence type="ECO:0000256" key="5">
    <source>
        <dbReference type="ARBA" id="ARBA00022833"/>
    </source>
</evidence>
<dbReference type="GO" id="GO:0008270">
    <property type="term" value="F:zinc ion binding"/>
    <property type="evidence" value="ECO:0007669"/>
    <property type="project" value="InterPro"/>
</dbReference>
<evidence type="ECO:0000256" key="3">
    <source>
        <dbReference type="ARBA" id="ARBA00022670"/>
    </source>
</evidence>
<dbReference type="EMBL" id="RJSF01000043">
    <property type="protein sequence ID" value="RNM13104.1"/>
    <property type="molecule type" value="Genomic_DNA"/>
</dbReference>
<name>A0A3N0GKU5_9ACTN</name>
<keyword evidence="11" id="KW-1185">Reference proteome</keyword>
<dbReference type="Proteomes" id="UP000279994">
    <property type="component" value="Unassembled WGS sequence"/>
</dbReference>